<evidence type="ECO:0000256" key="3">
    <source>
        <dbReference type="SAM" id="Phobius"/>
    </source>
</evidence>
<organism evidence="5 6">
    <name type="scientific">Stieleria bergensis</name>
    <dbReference type="NCBI Taxonomy" id="2528025"/>
    <lineage>
        <taxon>Bacteria</taxon>
        <taxon>Pseudomonadati</taxon>
        <taxon>Planctomycetota</taxon>
        <taxon>Planctomycetia</taxon>
        <taxon>Pirellulales</taxon>
        <taxon>Pirellulaceae</taxon>
        <taxon>Stieleria</taxon>
    </lineage>
</organism>
<gene>
    <name evidence="5" type="ORF">SV7mr_49060</name>
</gene>
<dbReference type="Pfam" id="PF10145">
    <property type="entry name" value="PhageMin_Tail"/>
    <property type="match status" value="1"/>
</dbReference>
<feature type="transmembrane region" description="Helical" evidence="3">
    <location>
        <begin position="432"/>
        <end position="452"/>
    </location>
</feature>
<feature type="domain" description="Phage tail tape measure protein" evidence="4">
    <location>
        <begin position="88"/>
        <end position="284"/>
    </location>
</feature>
<dbReference type="PANTHER" id="PTHR37813:SF1">
    <property type="entry name" value="FELS-2 PROPHAGE PROTEIN"/>
    <property type="match status" value="1"/>
</dbReference>
<keyword evidence="6" id="KW-1185">Reference proteome</keyword>
<dbReference type="EMBL" id="CP036272">
    <property type="protein sequence ID" value="QDT62358.1"/>
    <property type="molecule type" value="Genomic_DNA"/>
</dbReference>
<dbReference type="RefSeq" id="WP_145277073.1">
    <property type="nucleotide sequence ID" value="NZ_CP036272.1"/>
</dbReference>
<keyword evidence="3" id="KW-1133">Transmembrane helix</keyword>
<dbReference type="AlphaFoldDB" id="A0A517T1W2"/>
<keyword evidence="3" id="KW-0472">Membrane</keyword>
<evidence type="ECO:0000313" key="5">
    <source>
        <dbReference type="EMBL" id="QDT62358.1"/>
    </source>
</evidence>
<dbReference type="PANTHER" id="PTHR37813">
    <property type="entry name" value="FELS-2 PROPHAGE PROTEIN"/>
    <property type="match status" value="1"/>
</dbReference>
<reference evidence="5 6" key="1">
    <citation type="submission" date="2019-02" db="EMBL/GenBank/DDBJ databases">
        <title>Deep-cultivation of Planctomycetes and their phenomic and genomic characterization uncovers novel biology.</title>
        <authorList>
            <person name="Wiegand S."/>
            <person name="Jogler M."/>
            <person name="Boedeker C."/>
            <person name="Pinto D."/>
            <person name="Vollmers J."/>
            <person name="Rivas-Marin E."/>
            <person name="Kohn T."/>
            <person name="Peeters S.H."/>
            <person name="Heuer A."/>
            <person name="Rast P."/>
            <person name="Oberbeckmann S."/>
            <person name="Bunk B."/>
            <person name="Jeske O."/>
            <person name="Meyerdierks A."/>
            <person name="Storesund J.E."/>
            <person name="Kallscheuer N."/>
            <person name="Luecker S."/>
            <person name="Lage O.M."/>
            <person name="Pohl T."/>
            <person name="Merkel B.J."/>
            <person name="Hornburger P."/>
            <person name="Mueller R.-W."/>
            <person name="Bruemmer F."/>
            <person name="Labrenz M."/>
            <person name="Spormann A.M."/>
            <person name="Op den Camp H."/>
            <person name="Overmann J."/>
            <person name="Amann R."/>
            <person name="Jetten M.S.M."/>
            <person name="Mascher T."/>
            <person name="Medema M.H."/>
            <person name="Devos D.P."/>
            <person name="Kaster A.-K."/>
            <person name="Ovreas L."/>
            <person name="Rohde M."/>
            <person name="Galperin M.Y."/>
            <person name="Jogler C."/>
        </authorList>
    </citation>
    <scope>NUCLEOTIDE SEQUENCE [LARGE SCALE GENOMIC DNA]</scope>
    <source>
        <strain evidence="5 6">SV_7m_r</strain>
    </source>
</reference>
<dbReference type="OrthoDB" id="9780715at2"/>
<name>A0A517T1W2_9BACT</name>
<evidence type="ECO:0000259" key="4">
    <source>
        <dbReference type="Pfam" id="PF10145"/>
    </source>
</evidence>
<dbReference type="InterPro" id="IPR010090">
    <property type="entry name" value="Phage_tape_meas"/>
</dbReference>
<dbReference type="NCBIfam" id="TIGR01760">
    <property type="entry name" value="tape_meas_TP901"/>
    <property type="match status" value="1"/>
</dbReference>
<feature type="transmembrane region" description="Helical" evidence="3">
    <location>
        <begin position="379"/>
        <end position="397"/>
    </location>
</feature>
<feature type="region of interest" description="Disordered" evidence="2">
    <location>
        <begin position="595"/>
        <end position="625"/>
    </location>
</feature>
<evidence type="ECO:0000256" key="1">
    <source>
        <dbReference type="ARBA" id="ARBA00022612"/>
    </source>
</evidence>
<evidence type="ECO:0000256" key="2">
    <source>
        <dbReference type="SAM" id="MobiDB-lite"/>
    </source>
</evidence>
<protein>
    <submittedName>
        <fullName evidence="5">Phage-related minor tail protein</fullName>
    </submittedName>
</protein>
<feature type="transmembrane region" description="Helical" evidence="3">
    <location>
        <begin position="403"/>
        <end position="425"/>
    </location>
</feature>
<sequence length="844" mass="88174">MSQVKAGAAYVELTTRNSKFLKGLEAAKKRLERFGASTRLIGTRLMSIGTAAAAPLAGSLAVFSSFDDAMRGVKAITGATASEFEMLRDKAKQLGATTSFSASEVASLMTELGRAGFNPKQIEDMTGSVMNLARATGTDATIASGIFAAAIRQFGMEATDASRVADGLTAAANKSFNSVESLGEALSYAGPVAADANMSLEETLAILGTLGNIGIQGSSAGNALKRLLTLSAAESEKFQKVFGVATMDAAGNARPLVDVLGEVADATKNLGSAEKAAKFNEVFGLLGITSASAIGKSVTDTRALLDELKNAGGVADKTAKEMDSGIGGAFRILKSSIEGVAIAIGESLNGPITKMVQAFSRAASGLTEWIGNNRRTVQVAAIAVAAIIGIGAALFAVGTFAGIASFAIGGLVSLFSVLGTVIGFIGSAIAALFSPIGLVLVAVAALGAYFLYASGIAGKAIEYLGAVFQVLKKDTLAAFGAIANALSAGDITAASRVLWAYLNLQWTRGIEHLKGAWRSLTLTIARGLVISLEYIANAWDETIGYLADGWSVFSTYLKQRWNDATGFIRKAWIKLKSLISDIDVEVEMRKIDDETQSANRADEQARNQAISERMQQREAAARKRRAMREGINANLQGGGVDQAGRQRIDQAQSELDSAVRAANEVAGDDANASEQPQLPDPGKLDVEMPKLDAPQLQAPDSKDLQLGLDRDSEDAINGFGSDTESVTASFDSAGMGFGKDVSTLKAFVPQQPDQKVTADGEPELPAIADVPVVDTEAINQSLAQVNQQLTAFDESLSSGDQQVERTVTSEGTGLSESVQRAITETAENTKKLVERARDGGLVFG</sequence>
<feature type="region of interest" description="Disordered" evidence="2">
    <location>
        <begin position="649"/>
        <end position="687"/>
    </location>
</feature>
<keyword evidence="3" id="KW-0812">Transmembrane</keyword>
<evidence type="ECO:0000313" key="6">
    <source>
        <dbReference type="Proteomes" id="UP000315003"/>
    </source>
</evidence>
<proteinExistence type="predicted"/>
<keyword evidence="1" id="KW-1188">Viral release from host cell</keyword>
<dbReference type="Proteomes" id="UP000315003">
    <property type="component" value="Chromosome"/>
</dbReference>
<accession>A0A517T1W2</accession>